<keyword evidence="9" id="KW-0472">Membrane</keyword>
<protein>
    <recommendedName>
        <fullName evidence="11">Beta-1,4-galactosyltransferase</fullName>
        <ecNumber evidence="11">2.4.1.-</ecNumber>
    </recommendedName>
</protein>
<evidence type="ECO:0000256" key="2">
    <source>
        <dbReference type="ARBA" id="ARBA00004922"/>
    </source>
</evidence>
<dbReference type="SUPFAM" id="SSF53448">
    <property type="entry name" value="Nucleotide-diphospho-sugar transferases"/>
    <property type="match status" value="1"/>
</dbReference>
<evidence type="ECO:0000259" key="12">
    <source>
        <dbReference type="Pfam" id="PF02709"/>
    </source>
</evidence>
<dbReference type="Pfam" id="PF13733">
    <property type="entry name" value="Glyco_transf_7N"/>
    <property type="match status" value="1"/>
</dbReference>
<evidence type="ECO:0000256" key="4">
    <source>
        <dbReference type="ARBA" id="ARBA00022676"/>
    </source>
</evidence>
<evidence type="ECO:0000256" key="10">
    <source>
        <dbReference type="ARBA" id="ARBA00023180"/>
    </source>
</evidence>
<dbReference type="GO" id="GO:0033842">
    <property type="term" value="F:N-acetyl-beta-glucosaminyl-derivative 4-beta-N-acetylgalactosaminyltransferase activity"/>
    <property type="evidence" value="ECO:0007669"/>
    <property type="project" value="TreeGrafter"/>
</dbReference>
<dbReference type="CDD" id="cd00899">
    <property type="entry name" value="b4GalT"/>
    <property type="match status" value="1"/>
</dbReference>
<evidence type="ECO:0000256" key="6">
    <source>
        <dbReference type="ARBA" id="ARBA00022692"/>
    </source>
</evidence>
<sequence length="377" mass="43784">MLHFKKLFKKFRFLVLIVIVATLLTTYFAKSSFYFPKKVIYRIDLKQEIDIKVKNESSNEQALNNLNSHKIIVEVNIMNKSNLSNITQNIITEINECPLIPPNLGSRLQIDFNNRSLEELETIALVNQTNLQIGGRWAPKECKPRYKVAIIVPYRDRLFNLQLFLKHMHPFLRKQQLDYGIYLIEPIANITFNRGLLMNIGFAYALADDPTWKCFVFHDVDLLPEDERNIYSCPESPRHMSSAVSTLHYKLPYDAIFGGVTEFTKEQFEKINGFSNLFFGWGGEDDDLRARVIKKGYTVSRYPLDIGRYTMAKHGKDSHNKPNPDRYKLLKSSGNRIDKDGVSSLKYETRQVIKNRLFTKILVAYNQAEILNSVKEK</sequence>
<dbReference type="InterPro" id="IPR027791">
    <property type="entry name" value="Galactosyl_T_C"/>
</dbReference>
<comment type="caution">
    <text evidence="14">The sequence shown here is derived from an EMBL/GenBank/DDBJ whole genome shotgun (WGS) entry which is preliminary data.</text>
</comment>
<dbReference type="PRINTS" id="PR02050">
    <property type="entry name" value="B14GALTRFASE"/>
</dbReference>
<dbReference type="InterPro" id="IPR027995">
    <property type="entry name" value="Galactosyl_T_N"/>
</dbReference>
<dbReference type="EMBL" id="CAJNOC010000101">
    <property type="protein sequence ID" value="CAF0715049.1"/>
    <property type="molecule type" value="Genomic_DNA"/>
</dbReference>
<reference evidence="14" key="1">
    <citation type="submission" date="2021-02" db="EMBL/GenBank/DDBJ databases">
        <authorList>
            <person name="Nowell W R."/>
        </authorList>
    </citation>
    <scope>NUCLEOTIDE SEQUENCE</scope>
    <source>
        <strain evidence="14">Ploen Becks lab</strain>
    </source>
</reference>
<dbReference type="Gene3D" id="3.90.550.10">
    <property type="entry name" value="Spore Coat Polysaccharide Biosynthesis Protein SpsA, Chain A"/>
    <property type="match status" value="1"/>
</dbReference>
<evidence type="ECO:0000256" key="5">
    <source>
        <dbReference type="ARBA" id="ARBA00022679"/>
    </source>
</evidence>
<dbReference type="EC" id="2.4.1.-" evidence="11"/>
<dbReference type="GO" id="GO:0008378">
    <property type="term" value="F:galactosyltransferase activity"/>
    <property type="evidence" value="ECO:0007669"/>
    <property type="project" value="TreeGrafter"/>
</dbReference>
<name>A0A813MCV6_9BILA</name>
<dbReference type="GO" id="GO:0006688">
    <property type="term" value="P:glycosphingolipid biosynthetic process"/>
    <property type="evidence" value="ECO:0007669"/>
    <property type="project" value="TreeGrafter"/>
</dbReference>
<evidence type="ECO:0000256" key="9">
    <source>
        <dbReference type="ARBA" id="ARBA00023136"/>
    </source>
</evidence>
<accession>A0A813MCV6</accession>
<dbReference type="Proteomes" id="UP000663879">
    <property type="component" value="Unassembled WGS sequence"/>
</dbReference>
<dbReference type="Pfam" id="PF02709">
    <property type="entry name" value="Glyco_transf_7C"/>
    <property type="match status" value="1"/>
</dbReference>
<comment type="subcellular location">
    <subcellularLocation>
        <location evidence="1">Membrane</location>
        <topology evidence="1">Single-pass type II membrane protein</topology>
    </subcellularLocation>
</comment>
<evidence type="ECO:0000313" key="14">
    <source>
        <dbReference type="EMBL" id="CAF0715049.1"/>
    </source>
</evidence>
<keyword evidence="5 11" id="KW-0808">Transferase</keyword>
<dbReference type="GO" id="GO:0016020">
    <property type="term" value="C:membrane"/>
    <property type="evidence" value="ECO:0007669"/>
    <property type="project" value="UniProtKB-SubCell"/>
</dbReference>
<evidence type="ECO:0000256" key="8">
    <source>
        <dbReference type="ARBA" id="ARBA00022989"/>
    </source>
</evidence>
<organism evidence="14 15">
    <name type="scientific">Brachionus calyciflorus</name>
    <dbReference type="NCBI Taxonomy" id="104777"/>
    <lineage>
        <taxon>Eukaryota</taxon>
        <taxon>Metazoa</taxon>
        <taxon>Spiralia</taxon>
        <taxon>Gnathifera</taxon>
        <taxon>Rotifera</taxon>
        <taxon>Eurotatoria</taxon>
        <taxon>Monogononta</taxon>
        <taxon>Pseudotrocha</taxon>
        <taxon>Ploima</taxon>
        <taxon>Brachionidae</taxon>
        <taxon>Brachionus</taxon>
    </lineage>
</organism>
<comment type="pathway">
    <text evidence="2 11">Protein modification; protein glycosylation.</text>
</comment>
<evidence type="ECO:0000259" key="13">
    <source>
        <dbReference type="Pfam" id="PF13733"/>
    </source>
</evidence>
<evidence type="ECO:0000256" key="11">
    <source>
        <dbReference type="RuleBase" id="RU368121"/>
    </source>
</evidence>
<keyword evidence="6" id="KW-0812">Transmembrane</keyword>
<dbReference type="OrthoDB" id="10016069at2759"/>
<dbReference type="PANTHER" id="PTHR19300">
    <property type="entry name" value="BETA-1,4-GALACTOSYLTRANSFERASE"/>
    <property type="match status" value="1"/>
</dbReference>
<keyword evidence="4 11" id="KW-0328">Glycosyltransferase</keyword>
<dbReference type="InterPro" id="IPR003859">
    <property type="entry name" value="Galactosyl_T"/>
</dbReference>
<comment type="similarity">
    <text evidence="3 11">Belongs to the glycosyltransferase 7 family.</text>
</comment>
<feature type="domain" description="Galactosyltransferase N-terminal" evidence="13">
    <location>
        <begin position="97"/>
        <end position="234"/>
    </location>
</feature>
<evidence type="ECO:0000313" key="15">
    <source>
        <dbReference type="Proteomes" id="UP000663879"/>
    </source>
</evidence>
<comment type="function">
    <text evidence="11">Catalyses the transfer of galactose onto proteins or lipids.</text>
</comment>
<dbReference type="GO" id="GO:0005794">
    <property type="term" value="C:Golgi apparatus"/>
    <property type="evidence" value="ECO:0007669"/>
    <property type="project" value="TreeGrafter"/>
</dbReference>
<evidence type="ECO:0000256" key="3">
    <source>
        <dbReference type="ARBA" id="ARBA00005735"/>
    </source>
</evidence>
<dbReference type="UniPathway" id="UPA00378"/>
<proteinExistence type="inferred from homology"/>
<dbReference type="GO" id="GO:0005975">
    <property type="term" value="P:carbohydrate metabolic process"/>
    <property type="evidence" value="ECO:0007669"/>
    <property type="project" value="InterPro"/>
</dbReference>
<evidence type="ECO:0000256" key="1">
    <source>
        <dbReference type="ARBA" id="ARBA00004606"/>
    </source>
</evidence>
<dbReference type="PANTHER" id="PTHR19300:SF57">
    <property type="entry name" value="BETA-1,4-N-ACETYLGALACTOSAMINYLTRANSFERASE"/>
    <property type="match status" value="1"/>
</dbReference>
<dbReference type="InterPro" id="IPR029044">
    <property type="entry name" value="Nucleotide-diphossugar_trans"/>
</dbReference>
<gene>
    <name evidence="14" type="ORF">OXX778_LOCUS1541</name>
</gene>
<evidence type="ECO:0000256" key="7">
    <source>
        <dbReference type="ARBA" id="ARBA00022968"/>
    </source>
</evidence>
<keyword evidence="7 11" id="KW-0735">Signal-anchor</keyword>
<dbReference type="AlphaFoldDB" id="A0A813MCV6"/>
<keyword evidence="15" id="KW-1185">Reference proteome</keyword>
<keyword evidence="8" id="KW-1133">Transmembrane helix</keyword>
<feature type="domain" description="Galactosyltransferase C-terminal" evidence="12">
    <location>
        <begin position="238"/>
        <end position="314"/>
    </location>
</feature>
<keyword evidence="10 11" id="KW-0325">Glycoprotein</keyword>